<proteinExistence type="predicted"/>
<evidence type="ECO:0000313" key="2">
    <source>
        <dbReference type="Proteomes" id="UP000297839"/>
    </source>
</evidence>
<dbReference type="AlphaFoldDB" id="A0A4Z0C9F5"/>
<accession>A0A4Z0C9F5</accession>
<dbReference type="RefSeq" id="WP_135247531.1">
    <property type="nucleotide sequence ID" value="NZ_SMLK01000001.1"/>
</dbReference>
<dbReference type="Proteomes" id="UP000297839">
    <property type="component" value="Unassembled WGS sequence"/>
</dbReference>
<gene>
    <name evidence="1" type="ORF">EZ216_00040</name>
</gene>
<comment type="caution">
    <text evidence="1">The sequence shown here is derived from an EMBL/GenBank/DDBJ whole genome shotgun (WGS) entry which is preliminary data.</text>
</comment>
<sequence length="402" mass="40057">MAILAAALAACGGGGGGGAVTGSGLPTGATVNAQAASTSTFTAEAAVPIYPATSGQQALLSVGALAEGGHAVAWLEPDGAGAQARVRSQRFDAQGAREGDALSVSVDALLGAPAAMPLPNGGLVVATPVASPSSVDKPWITRSAIRVQRLAADGTAVSDTDVGAVLQNRIGAATMRYVEAPALIRWDDGGFLVGWSLVDDDGTHKTPQFWVQRFDASGRAAGAASMAAQGEIDSPFALTATPNGGWLLATFHRLQGRTVLRYHPFQGASAPVLPAGAPGVAEGSTLVPLAGGGSVLLQPVQGYGALQLFAADGQPRGQPGGLPQAVAGGAALRDGGFVAFLDTGSGLAAQRFDAIARPMGGATPIAAQRNLQAAPMTWGALAIAWTATGAAGDTDAMTQRLR</sequence>
<evidence type="ECO:0000313" key="1">
    <source>
        <dbReference type="EMBL" id="TFZ07594.1"/>
    </source>
</evidence>
<keyword evidence="2" id="KW-1185">Reference proteome</keyword>
<name>A0A4Z0C9F5_9BURK</name>
<dbReference type="OrthoDB" id="8902673at2"/>
<protein>
    <submittedName>
        <fullName evidence="1">Uncharacterized protein</fullName>
    </submittedName>
</protein>
<dbReference type="EMBL" id="SMLK01000001">
    <property type="protein sequence ID" value="TFZ07594.1"/>
    <property type="molecule type" value="Genomic_DNA"/>
</dbReference>
<reference evidence="1 2" key="1">
    <citation type="submission" date="2019-03" db="EMBL/GenBank/DDBJ databases">
        <title>Ramlibacter sp. 18x22-1, whole genome shotgun sequence.</title>
        <authorList>
            <person name="Zhang X."/>
            <person name="Feng G."/>
            <person name="Zhu H."/>
        </authorList>
    </citation>
    <scope>NUCLEOTIDE SEQUENCE [LARGE SCALE GENOMIC DNA]</scope>
    <source>
        <strain evidence="1 2">18x22-1</strain>
    </source>
</reference>
<organism evidence="1 2">
    <name type="scientific">Ramlibacter humi</name>
    <dbReference type="NCBI Taxonomy" id="2530451"/>
    <lineage>
        <taxon>Bacteria</taxon>
        <taxon>Pseudomonadati</taxon>
        <taxon>Pseudomonadota</taxon>
        <taxon>Betaproteobacteria</taxon>
        <taxon>Burkholderiales</taxon>
        <taxon>Comamonadaceae</taxon>
        <taxon>Ramlibacter</taxon>
    </lineage>
</organism>